<dbReference type="HAMAP" id="MF_00242">
    <property type="entry name" value="Arg_deiminase"/>
    <property type="match status" value="1"/>
</dbReference>
<evidence type="ECO:0000313" key="11">
    <source>
        <dbReference type="Proteomes" id="UP001226160"/>
    </source>
</evidence>
<evidence type="ECO:0000256" key="3">
    <source>
        <dbReference type="ARBA" id="ARBA00010206"/>
    </source>
</evidence>
<keyword evidence="5 8" id="KW-0056">Arginine metabolism</keyword>
<dbReference type="PRINTS" id="PR01466">
    <property type="entry name" value="ARGDEIMINASE"/>
</dbReference>
<dbReference type="SUPFAM" id="SSF55909">
    <property type="entry name" value="Pentein"/>
    <property type="match status" value="1"/>
</dbReference>
<dbReference type="AlphaFoldDB" id="A0AAP4BT26"/>
<dbReference type="NCBIfam" id="NF002381">
    <property type="entry name" value="PRK01388.1"/>
    <property type="match status" value="1"/>
</dbReference>
<feature type="active site" description="Amidino-cysteine intermediate" evidence="8 9">
    <location>
        <position position="409"/>
    </location>
</feature>
<comment type="similarity">
    <text evidence="3 8">Belongs to the arginine deiminase family.</text>
</comment>
<reference evidence="10" key="1">
    <citation type="submission" date="2023-05" db="EMBL/GenBank/DDBJ databases">
        <title>Metabolic capabilities are highly conserved among human nasal-associated Corynebacterium species in pangenomic analyses.</title>
        <authorList>
            <person name="Tran T.H."/>
            <person name="Roberts A.Q."/>
            <person name="Escapa I.F."/>
            <person name="Gao W."/>
            <person name="Conlan S."/>
            <person name="Kong H."/>
            <person name="Segre J.A."/>
            <person name="Kelly M.S."/>
            <person name="Lemon K.P."/>
        </authorList>
    </citation>
    <scope>NUCLEOTIDE SEQUENCE</scope>
    <source>
        <strain evidence="10">KPL2654</strain>
    </source>
</reference>
<dbReference type="EC" id="3.5.3.6" evidence="8"/>
<comment type="subcellular location">
    <subcellularLocation>
        <location evidence="1 8">Cytoplasm</location>
    </subcellularLocation>
</comment>
<proteinExistence type="inferred from homology"/>
<evidence type="ECO:0000256" key="8">
    <source>
        <dbReference type="HAMAP-Rule" id="MF_00242"/>
    </source>
</evidence>
<evidence type="ECO:0000256" key="4">
    <source>
        <dbReference type="ARBA" id="ARBA00022490"/>
    </source>
</evidence>
<dbReference type="GO" id="GO:0005737">
    <property type="term" value="C:cytoplasm"/>
    <property type="evidence" value="ECO:0007669"/>
    <property type="project" value="UniProtKB-SubCell"/>
</dbReference>
<name>A0AAP4BT26_9CORY</name>
<keyword evidence="4 8" id="KW-0963">Cytoplasm</keyword>
<dbReference type="Proteomes" id="UP001226160">
    <property type="component" value="Unassembled WGS sequence"/>
</dbReference>
<comment type="caution">
    <text evidence="10">The sequence shown here is derived from an EMBL/GenBank/DDBJ whole genome shotgun (WGS) entry which is preliminary data.</text>
</comment>
<evidence type="ECO:0000256" key="1">
    <source>
        <dbReference type="ARBA" id="ARBA00004496"/>
    </source>
</evidence>
<dbReference type="GO" id="GO:0019546">
    <property type="term" value="P:L-arginine deiminase pathway"/>
    <property type="evidence" value="ECO:0007669"/>
    <property type="project" value="TreeGrafter"/>
</dbReference>
<dbReference type="RefSeq" id="WP_049167986.1">
    <property type="nucleotide sequence ID" value="NZ_CP091865.1"/>
</dbReference>
<evidence type="ECO:0000256" key="5">
    <source>
        <dbReference type="ARBA" id="ARBA00022503"/>
    </source>
</evidence>
<organism evidence="10 11">
    <name type="scientific">Corynebacterium propinquum</name>
    <dbReference type="NCBI Taxonomy" id="43769"/>
    <lineage>
        <taxon>Bacteria</taxon>
        <taxon>Bacillati</taxon>
        <taxon>Actinomycetota</taxon>
        <taxon>Actinomycetes</taxon>
        <taxon>Mycobacteriales</taxon>
        <taxon>Corynebacteriaceae</taxon>
        <taxon>Corynebacterium</taxon>
    </lineage>
</organism>
<dbReference type="PIRSF" id="PIRSF006356">
    <property type="entry name" value="Arg_deiminase"/>
    <property type="match status" value="1"/>
</dbReference>
<accession>A0AAP4BT26</accession>
<dbReference type="GO" id="GO:0016990">
    <property type="term" value="F:arginine deiminase activity"/>
    <property type="evidence" value="ECO:0007669"/>
    <property type="project" value="UniProtKB-UniRule"/>
</dbReference>
<comment type="pathway">
    <text evidence="2 8">Amino-acid degradation; L-arginine degradation via ADI pathway; carbamoyl phosphate from L-arginine: step 1/2.</text>
</comment>
<dbReference type="Gene3D" id="1.10.3930.10">
    <property type="entry name" value="Arginine deiminase"/>
    <property type="match status" value="1"/>
</dbReference>
<evidence type="ECO:0000256" key="6">
    <source>
        <dbReference type="ARBA" id="ARBA00022801"/>
    </source>
</evidence>
<evidence type="ECO:0000256" key="7">
    <source>
        <dbReference type="ARBA" id="ARBA00049429"/>
    </source>
</evidence>
<evidence type="ECO:0000313" key="10">
    <source>
        <dbReference type="EMBL" id="MDK4325011.1"/>
    </source>
</evidence>
<dbReference type="Pfam" id="PF02274">
    <property type="entry name" value="ADI"/>
    <property type="match status" value="1"/>
</dbReference>
<gene>
    <name evidence="8" type="primary">arcA</name>
    <name evidence="10" type="ORF">QPX54_00535</name>
</gene>
<dbReference type="EMBL" id="JASNVP010000001">
    <property type="protein sequence ID" value="MDK4325011.1"/>
    <property type="molecule type" value="Genomic_DNA"/>
</dbReference>
<dbReference type="PANTHER" id="PTHR47271">
    <property type="entry name" value="ARGININE DEIMINASE"/>
    <property type="match status" value="1"/>
</dbReference>
<evidence type="ECO:0000256" key="2">
    <source>
        <dbReference type="ARBA" id="ARBA00005213"/>
    </source>
</evidence>
<keyword evidence="6 8" id="KW-0378">Hydrolase</keyword>
<evidence type="ECO:0000256" key="9">
    <source>
        <dbReference type="PIRSR" id="PIRSR006356-1"/>
    </source>
</evidence>
<dbReference type="InterPro" id="IPR003876">
    <property type="entry name" value="Arg_deiminase"/>
</dbReference>
<comment type="catalytic activity">
    <reaction evidence="7 8">
        <text>L-arginine + H2O = L-citrulline + NH4(+)</text>
        <dbReference type="Rhea" id="RHEA:19597"/>
        <dbReference type="ChEBI" id="CHEBI:15377"/>
        <dbReference type="ChEBI" id="CHEBI:28938"/>
        <dbReference type="ChEBI" id="CHEBI:32682"/>
        <dbReference type="ChEBI" id="CHEBI:57743"/>
        <dbReference type="EC" id="3.5.3.6"/>
    </reaction>
</comment>
<dbReference type="Gene3D" id="3.75.10.10">
    <property type="entry name" value="L-arginine/glycine Amidinotransferase, Chain A"/>
    <property type="match status" value="1"/>
</dbReference>
<protein>
    <recommendedName>
        <fullName evidence="8">Arginine deiminase</fullName>
        <shortName evidence="8">ADI</shortName>
        <ecNumber evidence="8">3.5.3.6</ecNumber>
    </recommendedName>
    <alternativeName>
        <fullName evidence="8">Arginine dihydrolase</fullName>
        <shortName evidence="8">AD</shortName>
    </alternativeName>
</protein>
<sequence>MPLPHSTPTSEIGAFSEVGTLREVMVCAPGLAHRRLTPKNCQELLFDDVMWVDKAREHHQEFCDLMRERGIAVLEMHQLLAETLDTAAGREFIVDFKLAGKMVGAGIALDLQDWFAELSSQQLAEYLIGGLPFSEIPAGLGHGEIDALRLAHRPEEFVLSPLPNTLFSRDNSAWIFGGVSLNPMYSPVRHQETALTRAIYRFHPRFAHADFHFWYGDTDMDPGLASLEGGDIMPVGAGVVLIGMGERTSWQAVSELAANLFAAQEAEKVIVAAMPSERASMHLDTVFTFLDVDKVTAYPPVVDKIRPIVLRPGDAPTGLDVEVVDKNFIDVVRDALGLSELLVVETGGDFYGAAREQWDDANNVVALEPGVVVGYDRNTYTNKLIRAAGVELLEIGSAELGRGRGGGHCMTCPITRDPVGY</sequence>
<dbReference type="PANTHER" id="PTHR47271:SF3">
    <property type="entry name" value="ARGININE DEIMINASE"/>
    <property type="match status" value="1"/>
</dbReference>